<feature type="domain" description="YoaR-like putative peptidoglycan binding" evidence="2">
    <location>
        <begin position="120"/>
        <end position="236"/>
    </location>
</feature>
<proteinExistence type="predicted"/>
<gene>
    <name evidence="3" type="ORF">AVDCRST_MAG77-3857</name>
</gene>
<evidence type="ECO:0000259" key="2">
    <source>
        <dbReference type="Pfam" id="PF12229"/>
    </source>
</evidence>
<organism evidence="3">
    <name type="scientific">uncultured Chloroflexota bacterium</name>
    <dbReference type="NCBI Taxonomy" id="166587"/>
    <lineage>
        <taxon>Bacteria</taxon>
        <taxon>Bacillati</taxon>
        <taxon>Chloroflexota</taxon>
        <taxon>environmental samples</taxon>
    </lineage>
</organism>
<keyword evidence="1" id="KW-0472">Membrane</keyword>
<sequence>MSAGRVSKLGYTGTVAARLRYPLAVTLPAEVLAKPAAPPRLGFPFRLLLILGVLPLLLAASILAIYRQQQTDRIYTGVRVFGLDLSRMRYDEAAGALRVHLRDASRRRFELRYDDDVISVSLGAMGLAADEAEVAALVDRAWMVGRDDDLRAWLSDQLVLLRHGFDVPATVRFDRERASSVLGGITADVERVTLNANLSVARAGDRFEVHTSPAQTGRRLNVNATLDRLQKSLVGTLPGHVDLVLEEAPPGIADADLVPARDAIEVLLGSALQFRDGARSWALDPPAAFEMLDITGLSAGRPPIGAKLNDDKLAAFVEKTARAADQPAENPTFAIENSRVVVKPGRTGKVADAAKTFEPARERSLSPATPRVVEMVFAEDRPWLSLADLEPFRARADALLEQPLTIETPALPGVAEKRWTLTRTELAQMVVLPSTLNTPREYATLPAAQRPQYELFLDSGLIAGFLGREVAPWVSEDPVDATLELLTTRVDAPNPAYAAAVAAEQRRLETSSSAGDPVPGATVSGSGTDLRAAAAARVTLPATVQENRYRVGLRNARDGRGPDYNGTFAAVQALFRSTSPAAPEDRRVTVRLAPRPPRVSDLDLARARDEANQLIDQPVTLRWKDATWTVSRDELVGMLRYQPGRDGKLTAYLTRDALLTRAGAIAREADRRPDAPRASDGSALPADVAQIAGVIWQLASTARDGARAAEVVWTEDLTQPAAPATPTPAR</sequence>
<keyword evidence="1" id="KW-1133">Transmembrane helix</keyword>
<protein>
    <recommendedName>
        <fullName evidence="2">YoaR-like putative peptidoglycan binding domain-containing protein</fullName>
    </recommendedName>
</protein>
<dbReference type="PANTHER" id="PTHR35788">
    <property type="entry name" value="EXPORTED PROTEIN-RELATED"/>
    <property type="match status" value="1"/>
</dbReference>
<reference evidence="3" key="1">
    <citation type="submission" date="2020-02" db="EMBL/GenBank/DDBJ databases">
        <authorList>
            <person name="Meier V. D."/>
        </authorList>
    </citation>
    <scope>NUCLEOTIDE SEQUENCE</scope>
    <source>
        <strain evidence="3">AVDCRST_MAG77</strain>
    </source>
</reference>
<dbReference type="InterPro" id="IPR022029">
    <property type="entry name" value="YoaR-like_PG-bd"/>
</dbReference>
<dbReference type="EMBL" id="CADCTC010000207">
    <property type="protein sequence ID" value="CAA9281200.1"/>
    <property type="molecule type" value="Genomic_DNA"/>
</dbReference>
<dbReference type="Pfam" id="PF12229">
    <property type="entry name" value="PG_binding_4"/>
    <property type="match status" value="2"/>
</dbReference>
<evidence type="ECO:0000256" key="1">
    <source>
        <dbReference type="SAM" id="Phobius"/>
    </source>
</evidence>
<dbReference type="InterPro" id="IPR052913">
    <property type="entry name" value="Glycopeptide_resist_protein"/>
</dbReference>
<name>A0A6J4JKZ2_9CHLR</name>
<feature type="domain" description="YoaR-like putative peptidoglycan binding" evidence="2">
    <location>
        <begin position="306"/>
        <end position="358"/>
    </location>
</feature>
<feature type="transmembrane region" description="Helical" evidence="1">
    <location>
        <begin position="47"/>
        <end position="66"/>
    </location>
</feature>
<keyword evidence="1" id="KW-0812">Transmembrane</keyword>
<dbReference type="PANTHER" id="PTHR35788:SF1">
    <property type="entry name" value="EXPORTED PROTEIN"/>
    <property type="match status" value="1"/>
</dbReference>
<dbReference type="AlphaFoldDB" id="A0A6J4JKZ2"/>
<accession>A0A6J4JKZ2</accession>
<evidence type="ECO:0000313" key="3">
    <source>
        <dbReference type="EMBL" id="CAA9281200.1"/>
    </source>
</evidence>